<protein>
    <recommendedName>
        <fullName evidence="3">Retrotransposon gag domain-containing protein</fullName>
    </recommendedName>
</protein>
<dbReference type="EMBL" id="JAJFAZ020000003">
    <property type="protein sequence ID" value="KAI5339529.1"/>
    <property type="molecule type" value="Genomic_DNA"/>
</dbReference>
<organism evidence="1 2">
    <name type="scientific">Prunus dulcis</name>
    <name type="common">Almond</name>
    <name type="synonym">Amygdalus dulcis</name>
    <dbReference type="NCBI Taxonomy" id="3755"/>
    <lineage>
        <taxon>Eukaryota</taxon>
        <taxon>Viridiplantae</taxon>
        <taxon>Streptophyta</taxon>
        <taxon>Embryophyta</taxon>
        <taxon>Tracheophyta</taxon>
        <taxon>Spermatophyta</taxon>
        <taxon>Magnoliopsida</taxon>
        <taxon>eudicotyledons</taxon>
        <taxon>Gunneridae</taxon>
        <taxon>Pentapetalae</taxon>
        <taxon>rosids</taxon>
        <taxon>fabids</taxon>
        <taxon>Rosales</taxon>
        <taxon>Rosaceae</taxon>
        <taxon>Amygdaloideae</taxon>
        <taxon>Amygdaleae</taxon>
        <taxon>Prunus</taxon>
    </lineage>
</organism>
<sequence>MQLQTFCQGLNPTSKAMIDAASGGALMEKTVSAASALFDSMAANYHQWGTDRGQPKRAGVPEIEAFTTMAAQISNLNKKFANLMSINSVQCTNAVCGVSADLHSTANCPVSESFPAYMQEQNQQASIQKLEVQLGQMANALNAREKGVIPSQTKVNPKNQEQIKVITLSNGREVESAPKKNIPENAENSKIAIEFVESSETTPTTTPKALSRTSKSLCTTNSVPTTY</sequence>
<comment type="caution">
    <text evidence="1">The sequence shown here is derived from an EMBL/GenBank/DDBJ whole genome shotgun (WGS) entry which is preliminary data.</text>
</comment>
<gene>
    <name evidence="1" type="ORF">L3X38_018801</name>
</gene>
<name>A0AAD4WBF8_PRUDU</name>
<evidence type="ECO:0008006" key="3">
    <source>
        <dbReference type="Google" id="ProtNLM"/>
    </source>
</evidence>
<reference evidence="1 2" key="1">
    <citation type="journal article" date="2022" name="G3 (Bethesda)">
        <title>Whole-genome sequence and methylome profiling of the almond [Prunus dulcis (Mill.) D.A. Webb] cultivar 'Nonpareil'.</title>
        <authorList>
            <person name="D'Amico-Willman K.M."/>
            <person name="Ouma W.Z."/>
            <person name="Meulia T."/>
            <person name="Sideli G.M."/>
            <person name="Gradziel T.M."/>
            <person name="Fresnedo-Ramirez J."/>
        </authorList>
    </citation>
    <scope>NUCLEOTIDE SEQUENCE [LARGE SCALE GENOMIC DNA]</scope>
    <source>
        <strain evidence="1">Clone GOH B32 T37-40</strain>
    </source>
</reference>
<evidence type="ECO:0000313" key="2">
    <source>
        <dbReference type="Proteomes" id="UP001054821"/>
    </source>
</evidence>
<dbReference type="Proteomes" id="UP001054821">
    <property type="component" value="Chromosome 3"/>
</dbReference>
<dbReference type="AlphaFoldDB" id="A0AAD4WBF8"/>
<keyword evidence="2" id="KW-1185">Reference proteome</keyword>
<proteinExistence type="predicted"/>
<evidence type="ECO:0000313" key="1">
    <source>
        <dbReference type="EMBL" id="KAI5339529.1"/>
    </source>
</evidence>
<accession>A0AAD4WBF8</accession>